<dbReference type="FunCoup" id="A0A1V9WY75">
    <property type="interactions" value="1376"/>
</dbReference>
<dbReference type="PANTHER" id="PTHR46516">
    <property type="entry name" value="TRNA-SPECIFIC ADENOSINE DEAMINASE 1"/>
    <property type="match status" value="1"/>
</dbReference>
<evidence type="ECO:0000256" key="5">
    <source>
        <dbReference type="ARBA" id="ARBA00037026"/>
    </source>
</evidence>
<dbReference type="PROSITE" id="PS50141">
    <property type="entry name" value="A_DEAMIN_EDITASE"/>
    <property type="match status" value="1"/>
</dbReference>
<gene>
    <name evidence="13" type="ORF">BIW11_02399</name>
</gene>
<evidence type="ECO:0000256" key="8">
    <source>
        <dbReference type="ARBA" id="ARBA00038940"/>
    </source>
</evidence>
<dbReference type="GO" id="GO:0003723">
    <property type="term" value="F:RNA binding"/>
    <property type="evidence" value="ECO:0007669"/>
    <property type="project" value="InterPro"/>
</dbReference>
<comment type="function">
    <text evidence="6">Specifically deaminates adenosine-37 to inosine in tRNA-Ala.</text>
</comment>
<dbReference type="Pfam" id="PF02137">
    <property type="entry name" value="A_deamin"/>
    <property type="match status" value="1"/>
</dbReference>
<evidence type="ECO:0000256" key="11">
    <source>
        <dbReference type="ARBA" id="ARBA00047635"/>
    </source>
</evidence>
<protein>
    <recommendedName>
        <fullName evidence="9">tRNA-specific adenosine deaminase 1</fullName>
        <ecNumber evidence="8">3.5.4.34</ecNumber>
    </recommendedName>
    <alternativeName>
        <fullName evidence="10">tRNA-specific adenosine-37 deaminase</fullName>
    </alternativeName>
</protein>
<dbReference type="EC" id="3.5.4.34" evidence="8"/>
<evidence type="ECO:0000256" key="6">
    <source>
        <dbReference type="ARBA" id="ARBA00037784"/>
    </source>
</evidence>
<comment type="caution">
    <text evidence="13">The sequence shown here is derived from an EMBL/GenBank/DDBJ whole genome shotgun (WGS) entry which is preliminary data.</text>
</comment>
<name>A0A1V9WY75_9ACAR</name>
<dbReference type="EMBL" id="MNPL01033648">
    <property type="protein sequence ID" value="OQR66121.1"/>
    <property type="molecule type" value="Genomic_DNA"/>
</dbReference>
<accession>A0A1V9WY75</accession>
<comment type="similarity">
    <text evidence="7">Belongs to the ADAT1 family.</text>
</comment>
<evidence type="ECO:0000256" key="10">
    <source>
        <dbReference type="ARBA" id="ARBA00041760"/>
    </source>
</evidence>
<dbReference type="STRING" id="418985.A0A1V9WY75"/>
<sequence>MQDSDLASERATDQAEKADVSIVVSQIVLDRFTKLPRNGKPSDAQWTVLAGLVAVPTGRHFEQAKLISLSTGTKCLGRSQRRPGLVADSHAEVLARRLFNRQLLDEVHTIVRGKSSSFLSIEPDGRCAWREDRYSLYMYVSHAPCGDSVICNKDRTKSCGLALDDTVALDINRTGAKPVPLGGQDPLRPGKGYHTIGLLRTKPGRGESTNSMSCSDKISRWVACGIQSRLLGAFLARPIPLAGLIIGGEVFDESALRRAIVERHSCPLDTLKIMPAPHSFVFRHGRRQGAECCCTSLLVRVNNQEVAVDGRRHGVVKKFIGTPKAELGICRRQLLMAFRDLVHDMLENGDVRANVRLAPLLTTSYAETKEKATPAWLAERRSLFDSKMPHWTCKEGQDFSL</sequence>
<evidence type="ECO:0000256" key="7">
    <source>
        <dbReference type="ARBA" id="ARBA00038326"/>
    </source>
</evidence>
<dbReference type="InParanoid" id="A0A1V9WY75"/>
<keyword evidence="4" id="KW-0862">Zinc</keyword>
<dbReference type="AlphaFoldDB" id="A0A1V9WY75"/>
<comment type="catalytic activity">
    <reaction evidence="11">
        <text>adenosine(37) in tRNA(Ala) + H2O + H(+) = inosine(37) in tRNA(Ala) + NH4(+)</text>
        <dbReference type="Rhea" id="RHEA:50968"/>
        <dbReference type="Rhea" id="RHEA-COMP:12855"/>
        <dbReference type="Rhea" id="RHEA-COMP:12856"/>
        <dbReference type="ChEBI" id="CHEBI:15377"/>
        <dbReference type="ChEBI" id="CHEBI:15378"/>
        <dbReference type="ChEBI" id="CHEBI:28938"/>
        <dbReference type="ChEBI" id="CHEBI:74411"/>
        <dbReference type="ChEBI" id="CHEBI:82852"/>
        <dbReference type="EC" id="3.5.4.34"/>
    </reaction>
</comment>
<dbReference type="OrthoDB" id="416253at2759"/>
<evidence type="ECO:0000313" key="14">
    <source>
        <dbReference type="Proteomes" id="UP000192247"/>
    </source>
</evidence>
<dbReference type="GO" id="GO:0008033">
    <property type="term" value="P:tRNA processing"/>
    <property type="evidence" value="ECO:0007669"/>
    <property type="project" value="UniProtKB-KW"/>
</dbReference>
<keyword evidence="1" id="KW-0819">tRNA processing</keyword>
<dbReference type="GO" id="GO:0043829">
    <property type="term" value="F:tRNA-specific adenosine-37 deaminase activity"/>
    <property type="evidence" value="ECO:0007669"/>
    <property type="project" value="UniProtKB-EC"/>
</dbReference>
<evidence type="ECO:0000256" key="3">
    <source>
        <dbReference type="ARBA" id="ARBA00022801"/>
    </source>
</evidence>
<evidence type="ECO:0000256" key="9">
    <source>
        <dbReference type="ARBA" id="ARBA00040502"/>
    </source>
</evidence>
<dbReference type="InterPro" id="IPR002466">
    <property type="entry name" value="A_deamin"/>
</dbReference>
<dbReference type="GO" id="GO:0046872">
    <property type="term" value="F:metal ion binding"/>
    <property type="evidence" value="ECO:0007669"/>
    <property type="project" value="UniProtKB-KW"/>
</dbReference>
<dbReference type="Proteomes" id="UP000192247">
    <property type="component" value="Unassembled WGS sequence"/>
</dbReference>
<dbReference type="SMART" id="SM00552">
    <property type="entry name" value="ADEAMc"/>
    <property type="match status" value="1"/>
</dbReference>
<evidence type="ECO:0000313" key="13">
    <source>
        <dbReference type="EMBL" id="OQR66121.1"/>
    </source>
</evidence>
<keyword evidence="2" id="KW-0479">Metal-binding</keyword>
<evidence type="ECO:0000256" key="2">
    <source>
        <dbReference type="ARBA" id="ARBA00022723"/>
    </source>
</evidence>
<comment type="cofactor">
    <cofactor evidence="5">
        <name>1D-myo-inositol hexakisphosphate</name>
        <dbReference type="ChEBI" id="CHEBI:58130"/>
    </cofactor>
</comment>
<proteinExistence type="inferred from homology"/>
<evidence type="ECO:0000256" key="4">
    <source>
        <dbReference type="ARBA" id="ARBA00022833"/>
    </source>
</evidence>
<feature type="domain" description="A to I editase" evidence="12">
    <location>
        <begin position="68"/>
        <end position="284"/>
    </location>
</feature>
<reference evidence="13 14" key="1">
    <citation type="journal article" date="2017" name="Gigascience">
        <title>Draft genome of the honey bee ectoparasitic mite, Tropilaelaps mercedesae, is shaped by the parasitic life history.</title>
        <authorList>
            <person name="Dong X."/>
            <person name="Armstrong S.D."/>
            <person name="Xia D."/>
            <person name="Makepeace B.L."/>
            <person name="Darby A.C."/>
            <person name="Kadowaki T."/>
        </authorList>
    </citation>
    <scope>NUCLEOTIDE SEQUENCE [LARGE SCALE GENOMIC DNA]</scope>
    <source>
        <strain evidence="13">Wuxi-XJTLU</strain>
    </source>
</reference>
<keyword evidence="14" id="KW-1185">Reference proteome</keyword>
<organism evidence="13 14">
    <name type="scientific">Tropilaelaps mercedesae</name>
    <dbReference type="NCBI Taxonomy" id="418985"/>
    <lineage>
        <taxon>Eukaryota</taxon>
        <taxon>Metazoa</taxon>
        <taxon>Ecdysozoa</taxon>
        <taxon>Arthropoda</taxon>
        <taxon>Chelicerata</taxon>
        <taxon>Arachnida</taxon>
        <taxon>Acari</taxon>
        <taxon>Parasitiformes</taxon>
        <taxon>Mesostigmata</taxon>
        <taxon>Gamasina</taxon>
        <taxon>Dermanyssoidea</taxon>
        <taxon>Laelapidae</taxon>
        <taxon>Tropilaelaps</taxon>
    </lineage>
</organism>
<dbReference type="PANTHER" id="PTHR46516:SF1">
    <property type="entry name" value="TRNA-SPECIFIC ADENOSINE DEAMINASE 1"/>
    <property type="match status" value="1"/>
</dbReference>
<keyword evidence="3" id="KW-0378">Hydrolase</keyword>
<evidence type="ECO:0000259" key="12">
    <source>
        <dbReference type="PROSITE" id="PS50141"/>
    </source>
</evidence>
<evidence type="ECO:0000256" key="1">
    <source>
        <dbReference type="ARBA" id="ARBA00022694"/>
    </source>
</evidence>